<dbReference type="AlphaFoldDB" id="A0AAV4PPN9"/>
<keyword evidence="3" id="KW-1185">Reference proteome</keyword>
<feature type="chain" id="PRO_5043640974" description="Secreted protein" evidence="1">
    <location>
        <begin position="25"/>
        <end position="87"/>
    </location>
</feature>
<reference evidence="2 3" key="1">
    <citation type="submission" date="2021-06" db="EMBL/GenBank/DDBJ databases">
        <title>Caerostris extrusa draft genome.</title>
        <authorList>
            <person name="Kono N."/>
            <person name="Arakawa K."/>
        </authorList>
    </citation>
    <scope>NUCLEOTIDE SEQUENCE [LARGE SCALE GENOMIC DNA]</scope>
</reference>
<keyword evidence="1" id="KW-0732">Signal</keyword>
<evidence type="ECO:0008006" key="4">
    <source>
        <dbReference type="Google" id="ProtNLM"/>
    </source>
</evidence>
<sequence>MCCISFLVNWVLLHSSSRLLCVWADSTVGLAGHPPWNAQLSNPRAVPNTPLGRTDRSETLLQRERNKFLLPTHSSCGAHQVIPERPF</sequence>
<name>A0AAV4PPN9_CAEEX</name>
<accession>A0AAV4PPN9</accession>
<evidence type="ECO:0000313" key="3">
    <source>
        <dbReference type="Proteomes" id="UP001054945"/>
    </source>
</evidence>
<comment type="caution">
    <text evidence="2">The sequence shown here is derived from an EMBL/GenBank/DDBJ whole genome shotgun (WGS) entry which is preliminary data.</text>
</comment>
<evidence type="ECO:0000256" key="1">
    <source>
        <dbReference type="SAM" id="SignalP"/>
    </source>
</evidence>
<proteinExistence type="predicted"/>
<organism evidence="2 3">
    <name type="scientific">Caerostris extrusa</name>
    <name type="common">Bark spider</name>
    <name type="synonym">Caerostris bankana</name>
    <dbReference type="NCBI Taxonomy" id="172846"/>
    <lineage>
        <taxon>Eukaryota</taxon>
        <taxon>Metazoa</taxon>
        <taxon>Ecdysozoa</taxon>
        <taxon>Arthropoda</taxon>
        <taxon>Chelicerata</taxon>
        <taxon>Arachnida</taxon>
        <taxon>Araneae</taxon>
        <taxon>Araneomorphae</taxon>
        <taxon>Entelegynae</taxon>
        <taxon>Araneoidea</taxon>
        <taxon>Araneidae</taxon>
        <taxon>Caerostris</taxon>
    </lineage>
</organism>
<protein>
    <recommendedName>
        <fullName evidence="4">Secreted protein</fullName>
    </recommendedName>
</protein>
<gene>
    <name evidence="2" type="ORF">CEXT_657211</name>
</gene>
<dbReference type="Proteomes" id="UP001054945">
    <property type="component" value="Unassembled WGS sequence"/>
</dbReference>
<evidence type="ECO:0000313" key="2">
    <source>
        <dbReference type="EMBL" id="GIX97751.1"/>
    </source>
</evidence>
<dbReference type="EMBL" id="BPLR01004816">
    <property type="protein sequence ID" value="GIX97751.1"/>
    <property type="molecule type" value="Genomic_DNA"/>
</dbReference>
<feature type="signal peptide" evidence="1">
    <location>
        <begin position="1"/>
        <end position="24"/>
    </location>
</feature>